<keyword evidence="1" id="KW-0472">Membrane</keyword>
<keyword evidence="3" id="KW-1185">Reference proteome</keyword>
<dbReference type="Proteomes" id="UP000548867">
    <property type="component" value="Unassembled WGS sequence"/>
</dbReference>
<dbReference type="EMBL" id="JACIDX010000020">
    <property type="protein sequence ID" value="MBB3957170.1"/>
    <property type="molecule type" value="Genomic_DNA"/>
</dbReference>
<proteinExistence type="predicted"/>
<gene>
    <name evidence="2" type="ORF">GGR38_004144</name>
</gene>
<protein>
    <submittedName>
        <fullName evidence="2">Uncharacterized protein</fullName>
    </submittedName>
</protein>
<evidence type="ECO:0000313" key="2">
    <source>
        <dbReference type="EMBL" id="MBB3957170.1"/>
    </source>
</evidence>
<feature type="transmembrane region" description="Helical" evidence="1">
    <location>
        <begin position="6"/>
        <end position="27"/>
    </location>
</feature>
<evidence type="ECO:0000313" key="3">
    <source>
        <dbReference type="Proteomes" id="UP000548867"/>
    </source>
</evidence>
<accession>A0A7W6CNS9</accession>
<sequence length="50" mass="5650">MKHLGRHVVMTVDMAIALMAMALAMRLRMLMSFHHRASPFRSAQRKAAAV</sequence>
<dbReference type="AlphaFoldDB" id="A0A7W6CNS9"/>
<evidence type="ECO:0000256" key="1">
    <source>
        <dbReference type="SAM" id="Phobius"/>
    </source>
</evidence>
<reference evidence="2 3" key="1">
    <citation type="submission" date="2020-08" db="EMBL/GenBank/DDBJ databases">
        <title>Genomic Encyclopedia of Type Strains, Phase IV (KMG-IV): sequencing the most valuable type-strain genomes for metagenomic binning, comparative biology and taxonomic classification.</title>
        <authorList>
            <person name="Goeker M."/>
        </authorList>
    </citation>
    <scope>NUCLEOTIDE SEQUENCE [LARGE SCALE GENOMIC DNA]</scope>
    <source>
        <strain evidence="2 3">DSM 27057</strain>
    </source>
</reference>
<keyword evidence="1" id="KW-1133">Transmembrane helix</keyword>
<organism evidence="2 3">
    <name type="scientific">Novosphingobium sediminicola</name>
    <dbReference type="NCBI Taxonomy" id="563162"/>
    <lineage>
        <taxon>Bacteria</taxon>
        <taxon>Pseudomonadati</taxon>
        <taxon>Pseudomonadota</taxon>
        <taxon>Alphaproteobacteria</taxon>
        <taxon>Sphingomonadales</taxon>
        <taxon>Sphingomonadaceae</taxon>
        <taxon>Novosphingobium</taxon>
    </lineage>
</organism>
<name>A0A7W6CNS9_9SPHN</name>
<comment type="caution">
    <text evidence="2">The sequence shown here is derived from an EMBL/GenBank/DDBJ whole genome shotgun (WGS) entry which is preliminary data.</text>
</comment>
<keyword evidence="1" id="KW-0812">Transmembrane</keyword>